<comment type="caution">
    <text evidence="2">The sequence shown here is derived from an EMBL/GenBank/DDBJ whole genome shotgun (WGS) entry which is preliminary data.</text>
</comment>
<proteinExistence type="predicted"/>
<reference evidence="2" key="2">
    <citation type="submission" date="2020-09" db="EMBL/GenBank/DDBJ databases">
        <authorList>
            <person name="Sun Q."/>
            <person name="Zhou Y."/>
        </authorList>
    </citation>
    <scope>NUCLEOTIDE SEQUENCE</scope>
    <source>
        <strain evidence="2">CGMCC 1.16067</strain>
    </source>
</reference>
<dbReference type="RefSeq" id="WP_188777297.1">
    <property type="nucleotide sequence ID" value="NZ_BMKQ01000001.1"/>
</dbReference>
<keyword evidence="1" id="KW-0812">Transmembrane</keyword>
<name>A0A917B9R9_9ACTN</name>
<organism evidence="2 3">
    <name type="scientific">Marmoricola endophyticus</name>
    <dbReference type="NCBI Taxonomy" id="2040280"/>
    <lineage>
        <taxon>Bacteria</taxon>
        <taxon>Bacillati</taxon>
        <taxon>Actinomycetota</taxon>
        <taxon>Actinomycetes</taxon>
        <taxon>Propionibacteriales</taxon>
        <taxon>Nocardioidaceae</taxon>
        <taxon>Marmoricola</taxon>
    </lineage>
</organism>
<evidence type="ECO:0000256" key="1">
    <source>
        <dbReference type="SAM" id="Phobius"/>
    </source>
</evidence>
<accession>A0A917B9R9</accession>
<protein>
    <submittedName>
        <fullName evidence="2">Uncharacterized protein</fullName>
    </submittedName>
</protein>
<gene>
    <name evidence="2" type="ORF">GCM10011519_01370</name>
</gene>
<sequence>MTHGREQDPGADWERYRYVAGESAPGVWFEDGDPTPARWGPGTPFGTPEAARIGLDRNTVEGSQVAFFAHLRGDKRSHKVVAWVALAVLTLPLLLTGLRIITEFGGFLVALPGR</sequence>
<keyword evidence="3" id="KW-1185">Reference proteome</keyword>
<dbReference type="EMBL" id="BMKQ01000001">
    <property type="protein sequence ID" value="GGF31753.1"/>
    <property type="molecule type" value="Genomic_DNA"/>
</dbReference>
<feature type="transmembrane region" description="Helical" evidence="1">
    <location>
        <begin position="80"/>
        <end position="101"/>
    </location>
</feature>
<keyword evidence="1" id="KW-0472">Membrane</keyword>
<evidence type="ECO:0000313" key="2">
    <source>
        <dbReference type="EMBL" id="GGF31753.1"/>
    </source>
</evidence>
<evidence type="ECO:0000313" key="3">
    <source>
        <dbReference type="Proteomes" id="UP000649179"/>
    </source>
</evidence>
<dbReference type="Proteomes" id="UP000649179">
    <property type="component" value="Unassembled WGS sequence"/>
</dbReference>
<reference evidence="2" key="1">
    <citation type="journal article" date="2014" name="Int. J. Syst. Evol. Microbiol.">
        <title>Complete genome sequence of Corynebacterium casei LMG S-19264T (=DSM 44701T), isolated from a smear-ripened cheese.</title>
        <authorList>
            <consortium name="US DOE Joint Genome Institute (JGI-PGF)"/>
            <person name="Walter F."/>
            <person name="Albersmeier A."/>
            <person name="Kalinowski J."/>
            <person name="Ruckert C."/>
        </authorList>
    </citation>
    <scope>NUCLEOTIDE SEQUENCE</scope>
    <source>
        <strain evidence="2">CGMCC 1.16067</strain>
    </source>
</reference>
<dbReference type="AlphaFoldDB" id="A0A917B9R9"/>
<keyword evidence="1" id="KW-1133">Transmembrane helix</keyword>